<evidence type="ECO:0000256" key="6">
    <source>
        <dbReference type="ARBA" id="ARBA00023054"/>
    </source>
</evidence>
<dbReference type="GeneID" id="103061093"/>
<evidence type="ECO:0000256" key="1">
    <source>
        <dbReference type="ARBA" id="ARBA00004282"/>
    </source>
</evidence>
<proteinExistence type="inferred from homology"/>
<dbReference type="GO" id="GO:0045095">
    <property type="term" value="C:keratin filament"/>
    <property type="evidence" value="ECO:0007669"/>
    <property type="project" value="TreeGrafter"/>
</dbReference>
<evidence type="ECO:0000256" key="4">
    <source>
        <dbReference type="ARBA" id="ARBA00022737"/>
    </source>
</evidence>
<protein>
    <submittedName>
        <fullName evidence="8">Epiplakin-like</fullName>
    </submittedName>
</protein>
<evidence type="ECO:0000313" key="7">
    <source>
        <dbReference type="Proteomes" id="UP000695026"/>
    </source>
</evidence>
<evidence type="ECO:0000256" key="5">
    <source>
        <dbReference type="ARBA" id="ARBA00022949"/>
    </source>
</evidence>
<dbReference type="Pfam" id="PF00681">
    <property type="entry name" value="Plectin"/>
    <property type="match status" value="17"/>
</dbReference>
<dbReference type="OMA" id="EQKVVGW"/>
<dbReference type="SMART" id="SM00250">
    <property type="entry name" value="PLEC"/>
    <property type="match status" value="37"/>
</dbReference>
<dbReference type="GO" id="GO:0045110">
    <property type="term" value="P:intermediate filament bundle assembly"/>
    <property type="evidence" value="ECO:0007669"/>
    <property type="project" value="TreeGrafter"/>
</dbReference>
<dbReference type="GO" id="GO:0070161">
    <property type="term" value="C:anchoring junction"/>
    <property type="evidence" value="ECO:0007669"/>
    <property type="project" value="UniProtKB-SubCell"/>
</dbReference>
<keyword evidence="5" id="KW-0965">Cell junction</keyword>
<dbReference type="GO" id="GO:0005198">
    <property type="term" value="F:structural molecule activity"/>
    <property type="evidence" value="ECO:0007669"/>
    <property type="project" value="TreeGrafter"/>
</dbReference>
<reference evidence="8" key="1">
    <citation type="submission" date="2025-08" db="UniProtKB">
        <authorList>
            <consortium name="RefSeq"/>
        </authorList>
    </citation>
    <scope>IDENTIFICATION</scope>
    <source>
        <tissue evidence="8">Liver</tissue>
    </source>
</reference>
<dbReference type="KEGG" id="pbi:103061093"/>
<dbReference type="RefSeq" id="XP_025033405.1">
    <property type="nucleotide sequence ID" value="XM_025177637.1"/>
</dbReference>
<sequence length="2327" mass="258796">MEVPRPTGSAGGSIRSISGVYVEASGKTISLDQAVQDHLIQPDLALALLEAQAATGGIVDLVGEQLIPVAEALVVGLAGLEMKEKLLRAERAVMGFTDPYTEEKISLYQAIQKELIGRKLGLHLLEAQIATGGVIEPVSGHRIPLQEAYARGYLDEELRNSLSDPENEEAKGFRDPNTDQMVTYTELMRRCVADPARGLLLLPLKISFPGLRGPVCSHELLDSGVIDSAIFEALQNGEVTAQEVAEMDSVQQYMSETSSIAGVAVLQMNECRSLYQALVEHLLLPGTAVILMQAQVASGYLIDPVQNAKFTIAEAVQAGVVGPELFGKLTSAERAVTGYKDPYTGETLSLFQAMKKHLVPRNPGLFLLDAQLATGGIIDPHTHHRLPTKTALQRGHLDEEVHNLLCNPTDDVRGFFEPNSEEKLSYGELLLRCVTDPETGLCLLPLSGDHERNHTFIDHNTKLALKNTTVSVASGRFKEKLVSLWKLLFSEHFTGEQRRTLTQQFSSGSLSPQQLADKICHTVEQTAANSQVTFEGLREKVTPAQLLSSEIINRDLFEKLTQGDTLVKEVINMGTVKKYLEGTGSIGGLLLPDSQERISIYEARMKGFLRPGTSLILLEAQAATGYIIDPVASQRYSVDEALRANIIGPDVYSKLLAAEKAVTGYQDPYTGNKISLFQAMKKDLIVKEHAIRLLEAQIATGGIIDPINSHRLPVEVAYKRGFFDKKMNLILSDPSDDTKGFFDPNTHENLTYLQLKEKCIVESTTGLCLLPLNRKKHQLLDDATKQTFRNSWLFIKYGRFQGQRVSLWDLLNSEYFSEGKRREIFNHYSLQKVTLEQICLSLEEEMKKWACIEFPALRGKVRAYHLLERGIIDRALFEEMLDGAVSPEDVLCLDSVKKYLYGTGSIGGILLQPSNERVSLYEAMKRNIVMPGVVLPLLEAQAATGFIVDPVNNERLSLDDAVKKGLVGPELYEVLQHAEEAVTGYNDPFTGKKISLFQAMKKGLLADRQAIQLMDAQLATGGVIDPHSGHYVPIEFAQKNGYLDEEFRKMLSNPSSDSKVFSTLDRKEKVSYGQLMDQCQKEASSGIRLLPLSQMASPRYTEEQIQQHFRETFVEDKGVSLWDLLSSGYFTEEQKRDFLEKYNSGTVSLRQLVSLVQGLIKDIEMKAKMQVTFQGLRGAVPAVWLLDTGIISEKTFAELAQGKRSSRDVSEMERVKQYLQGTGNIAGVFIQSSKEKMGIYQAMQKKLLLPGVGAQLLEAQAATGSIVDPMSNRRFGVEEAIKSGIVGEELMEQLLQAERAVTGFLDPYSGKPISVCQAIRKELIPARVGIPVLEAQLATGGIIDPFHCHHLPLQAAFKHGFFDEEMQRTLSQDSKESHVFFDPNTQESLTYQQLKDRCIQDPETGLWLLPLSEEAAFYGDPQAMEVLKSFSILVKVGRFKGQEVSLWDLLHSEYITDGKRRELVVMYKEEQEELLQEVASAITKIIEETEQQGKMFIFKGLRKKVSASDLFQSQLIDMTTLDELRQGKKTVQEVSEMDFVKQHLEGCNFIAGVLVEPNRERMSIYQAMRQGLLRPGAALVLLEAQAATGYLIDPVKNRKLSVDEAVATGLIGREVYEKLLSAEKAVTGYTDPYTKEQISLFEAMNQELIVRSHGIRLLEAQIATGGIIDPVHSHRIPVEVAYQRGYFDEEMNRILLDPTDDTKGFFDPNTHENLTYLQLLERCIQDPETGLHMLQIVKRGGRYFYIDEATKGFLKAQPMKVQVGRYKGQSVSVWDLLCSPYIQEQRRKDLVRQYKGETLTLQQLHKAITTIVDQAEEEAQKLKLKGLRGKEVSAADLFNSEIIDKKTLDSLHQQTLTLQQLAQRDSVKRYLEGTGCIAGVLVAGQGLKLSAYEAMKRGFLSPEHALMLLEAQAAAGLLTDLLEKKALSVDQAISVGLLGEEFREKLLLAERAVTGYTDPSTGDKISLFRAMKRNLVEKAHALRLLEVQMATGGVIDPMHGHRLPVEVACRRGCLDEDASLLLSDRGLVTKGFVDPNTQERVTYAQLLLRCTKDAKTGASLLPLLEKREYFFVDEITKRVLSSSNLKVGTGKYRGRAISLWELLSSDYVTAEKQKELIKEYKEGGFAVLQHITSEILKIIQEKEDSRKDIWFQGLRKQVTASELLKADIISKETMSNLEAGKESAQDVAKIDSVRRYLEGTSCIAGVLVPSRTDPSKSEKMTIYQAMWKGILRPGTALVLLEAQAATGFITDPLRNERLSVSQAVAASVVGEEIQNKLLSAERAVIGYTDPNTGKTISLFEAMKKELILKEHGIRLLEAQIATGGIID</sequence>
<dbReference type="GO" id="GO:1990254">
    <property type="term" value="F:keratin filament binding"/>
    <property type="evidence" value="ECO:0007669"/>
    <property type="project" value="TreeGrafter"/>
</dbReference>
<dbReference type="Gene3D" id="3.90.1290.10">
    <property type="entry name" value="Plakin repeat"/>
    <property type="match status" value="8"/>
</dbReference>
<dbReference type="SUPFAM" id="SSF75399">
    <property type="entry name" value="Plakin repeat"/>
    <property type="match status" value="8"/>
</dbReference>
<dbReference type="PANTHER" id="PTHR23169:SF21">
    <property type="entry name" value="EPIPLAKIN"/>
    <property type="match status" value="1"/>
</dbReference>
<dbReference type="InterPro" id="IPR001101">
    <property type="entry name" value="Plectin_repeat"/>
</dbReference>
<dbReference type="GO" id="GO:0042995">
    <property type="term" value="C:cell projection"/>
    <property type="evidence" value="ECO:0007669"/>
    <property type="project" value="UniProtKB-SubCell"/>
</dbReference>
<gene>
    <name evidence="8" type="primary">LOC103061093</name>
</gene>
<dbReference type="InterPro" id="IPR043197">
    <property type="entry name" value="Plakin"/>
</dbReference>
<keyword evidence="7" id="KW-1185">Reference proteome</keyword>
<dbReference type="GO" id="GO:0042060">
    <property type="term" value="P:wound healing"/>
    <property type="evidence" value="ECO:0007669"/>
    <property type="project" value="TreeGrafter"/>
</dbReference>
<evidence type="ECO:0000256" key="3">
    <source>
        <dbReference type="ARBA" id="ARBA00022553"/>
    </source>
</evidence>
<dbReference type="FunFam" id="3.90.1290.10:FF:000001">
    <property type="entry name" value="Plectin a"/>
    <property type="match status" value="8"/>
</dbReference>
<keyword evidence="4" id="KW-0677">Repeat</keyword>
<accession>A0A9F5J2X5</accession>
<feature type="non-terminal residue" evidence="8">
    <location>
        <position position="2327"/>
    </location>
</feature>
<dbReference type="PANTHER" id="PTHR23169">
    <property type="entry name" value="ENVOPLAKIN"/>
    <property type="match status" value="1"/>
</dbReference>
<dbReference type="OrthoDB" id="8919664at2759"/>
<dbReference type="GO" id="GO:0016020">
    <property type="term" value="C:membrane"/>
    <property type="evidence" value="ECO:0007669"/>
    <property type="project" value="TreeGrafter"/>
</dbReference>
<evidence type="ECO:0000256" key="2">
    <source>
        <dbReference type="ARBA" id="ARBA00009109"/>
    </source>
</evidence>
<name>A0A9F5J2X5_PYTBI</name>
<comment type="subcellular location">
    <subcellularLocation>
        <location evidence="1">Cell junction</location>
    </subcellularLocation>
</comment>
<dbReference type="Proteomes" id="UP000695026">
    <property type="component" value="Unplaced"/>
</dbReference>
<dbReference type="InterPro" id="IPR035915">
    <property type="entry name" value="Plakin_repeat_sf"/>
</dbReference>
<keyword evidence="3" id="KW-0597">Phosphoprotein</keyword>
<keyword evidence="6" id="KW-0175">Coiled coil</keyword>
<dbReference type="GO" id="GO:0005737">
    <property type="term" value="C:cytoplasm"/>
    <property type="evidence" value="ECO:0007669"/>
    <property type="project" value="TreeGrafter"/>
</dbReference>
<organism evidence="7 8">
    <name type="scientific">Python bivittatus</name>
    <name type="common">Burmese python</name>
    <name type="synonym">Python molurus bivittatus</name>
    <dbReference type="NCBI Taxonomy" id="176946"/>
    <lineage>
        <taxon>Eukaryota</taxon>
        <taxon>Metazoa</taxon>
        <taxon>Chordata</taxon>
        <taxon>Craniata</taxon>
        <taxon>Vertebrata</taxon>
        <taxon>Euteleostomi</taxon>
        <taxon>Lepidosauria</taxon>
        <taxon>Squamata</taxon>
        <taxon>Bifurcata</taxon>
        <taxon>Unidentata</taxon>
        <taxon>Episquamata</taxon>
        <taxon>Toxicofera</taxon>
        <taxon>Serpentes</taxon>
        <taxon>Henophidia</taxon>
        <taxon>Pythonidae</taxon>
        <taxon>Python</taxon>
    </lineage>
</organism>
<comment type="similarity">
    <text evidence="2">Belongs to the plakin or cytolinker family.</text>
</comment>
<evidence type="ECO:0000313" key="8">
    <source>
        <dbReference type="RefSeq" id="XP_025033405.1"/>
    </source>
</evidence>